<dbReference type="PIRSF" id="PIRSF019083">
    <property type="entry name" value="UCP019083_VanZ"/>
    <property type="match status" value="1"/>
</dbReference>
<dbReference type="InterPro" id="IPR006976">
    <property type="entry name" value="VanZ-like"/>
</dbReference>
<keyword evidence="1" id="KW-0472">Membrane</keyword>
<reference evidence="3 4" key="1">
    <citation type="submission" date="2021-06" db="EMBL/GenBank/DDBJ databases">
        <title>Description of novel taxa of the family Lachnospiraceae.</title>
        <authorList>
            <person name="Chaplin A.V."/>
            <person name="Sokolova S.R."/>
            <person name="Pikina A.P."/>
            <person name="Korzhanova M."/>
            <person name="Belova V."/>
            <person name="Korostin D."/>
            <person name="Efimov B.A."/>
        </authorList>
    </citation>
    <scope>NUCLEOTIDE SEQUENCE [LARGE SCALE GENOMIC DNA]</scope>
    <source>
        <strain evidence="3 4">ASD4241</strain>
    </source>
</reference>
<feature type="transmembrane region" description="Helical" evidence="1">
    <location>
        <begin position="6"/>
        <end position="24"/>
    </location>
</feature>
<comment type="caution">
    <text evidence="3">The sequence shown here is derived from an EMBL/GenBank/DDBJ whole genome shotgun (WGS) entry which is preliminary data.</text>
</comment>
<keyword evidence="1" id="KW-0812">Transmembrane</keyword>
<dbReference type="InterPro" id="IPR016747">
    <property type="entry name" value="Phosphotransbutyrylase"/>
</dbReference>
<protein>
    <submittedName>
        <fullName evidence="3">VanZ family protein</fullName>
    </submittedName>
</protein>
<name>A0ABS6K3R3_9FIRM</name>
<evidence type="ECO:0000256" key="1">
    <source>
        <dbReference type="SAM" id="Phobius"/>
    </source>
</evidence>
<accession>A0ABS6K3R3</accession>
<dbReference type="EMBL" id="JAHQCX010000002">
    <property type="protein sequence ID" value="MBU9725164.1"/>
    <property type="molecule type" value="Genomic_DNA"/>
</dbReference>
<organism evidence="3 4">
    <name type="scientific">Diplocloster modestus</name>
    <dbReference type="NCBI Taxonomy" id="2850322"/>
    <lineage>
        <taxon>Bacteria</taxon>
        <taxon>Bacillati</taxon>
        <taxon>Bacillota</taxon>
        <taxon>Clostridia</taxon>
        <taxon>Lachnospirales</taxon>
        <taxon>Lachnospiraceae</taxon>
        <taxon>Diplocloster</taxon>
    </lineage>
</organism>
<evidence type="ECO:0000259" key="2">
    <source>
        <dbReference type="Pfam" id="PF04892"/>
    </source>
</evidence>
<dbReference type="Pfam" id="PF04892">
    <property type="entry name" value="VanZ"/>
    <property type="match status" value="1"/>
</dbReference>
<keyword evidence="1" id="KW-1133">Transmembrane helix</keyword>
<dbReference type="Proteomes" id="UP001314681">
    <property type="component" value="Unassembled WGS sequence"/>
</dbReference>
<evidence type="ECO:0000313" key="4">
    <source>
        <dbReference type="Proteomes" id="UP001314681"/>
    </source>
</evidence>
<dbReference type="NCBIfam" id="NF037970">
    <property type="entry name" value="vanZ_1"/>
    <property type="match status" value="1"/>
</dbReference>
<proteinExistence type="predicted"/>
<feature type="transmembrane region" description="Helical" evidence="1">
    <location>
        <begin position="128"/>
        <end position="149"/>
    </location>
</feature>
<gene>
    <name evidence="3" type="ORF">KTH90_03965</name>
</gene>
<dbReference type="RefSeq" id="WP_238726278.1">
    <property type="nucleotide sequence ID" value="NZ_JAHQCX010000002.1"/>
</dbReference>
<evidence type="ECO:0000313" key="3">
    <source>
        <dbReference type="EMBL" id="MBU9725164.1"/>
    </source>
</evidence>
<feature type="domain" description="VanZ-like" evidence="2">
    <location>
        <begin position="11"/>
        <end position="141"/>
    </location>
</feature>
<keyword evidence="4" id="KW-1185">Reference proteome</keyword>
<sequence>MRNRILRWVPASLVMILIFSFSAADGEDSGSTSGVIVEQILKIVEGNRPMAPEKREEMFDRLQFVVRKGAHMTEYAILALALLLAFSQYWRPVWPLAWRGELACFLYACTDELHQRLVPGRSGRFQDVLIDSAGALAGILVGIGILSYIRKKHGNTVGRVRTP</sequence>